<feature type="domain" description="Sugar-binding" evidence="5">
    <location>
        <begin position="67"/>
        <end position="305"/>
    </location>
</feature>
<keyword evidence="3 6" id="KW-0238">DNA-binding</keyword>
<evidence type="ECO:0000313" key="6">
    <source>
        <dbReference type="EMBL" id="NOV95760.1"/>
    </source>
</evidence>
<evidence type="ECO:0000256" key="2">
    <source>
        <dbReference type="ARBA" id="ARBA00023015"/>
    </source>
</evidence>
<evidence type="ECO:0000256" key="4">
    <source>
        <dbReference type="ARBA" id="ARBA00023163"/>
    </source>
</evidence>
<sequence>MTDPEHTRLLVDVSTDYYLDGRSKVEIAKHRGISRFQVARLLAEARESGVVKIEIAAPAHLDTGRARVLAERLGAREVVIVPGGSDRDSTRDLLARELARVIAARARADTTVGVSWSRTIEAAVRSLGTLPPCDVVQLVGALPVHGSGNSLELIQRFSRMDGVRTWPVWSPLLVGDPATAAGMRQQPEIAAALDRADSLDLAVVSIGAWNATGSTVYPQVTEPERRAATENGAVAECSGRLFDARGRAVVTPLDARVVGVTLDQLVRTPEVIAIGYGAEAAAGLRAAVLGGIATVLVMDDAAAVELEHLLAAPPGDVVTDP</sequence>
<gene>
    <name evidence="6" type="ORF">HDG69_000313</name>
</gene>
<dbReference type="SUPFAM" id="SSF100950">
    <property type="entry name" value="NagB/RpiA/CoA transferase-like"/>
    <property type="match status" value="1"/>
</dbReference>
<accession>A0ABX1ZZ00</accession>
<name>A0ABX1ZZ00_9MICO</name>
<dbReference type="GO" id="GO:0003677">
    <property type="term" value="F:DNA binding"/>
    <property type="evidence" value="ECO:0007669"/>
    <property type="project" value="UniProtKB-KW"/>
</dbReference>
<proteinExistence type="inferred from homology"/>
<keyword evidence="7" id="KW-1185">Reference proteome</keyword>
<dbReference type="InterPro" id="IPR007324">
    <property type="entry name" value="Sugar-bd_dom_put"/>
</dbReference>
<organism evidence="6 7">
    <name type="scientific">Isoptericola halotolerans</name>
    <dbReference type="NCBI Taxonomy" id="300560"/>
    <lineage>
        <taxon>Bacteria</taxon>
        <taxon>Bacillati</taxon>
        <taxon>Actinomycetota</taxon>
        <taxon>Actinomycetes</taxon>
        <taxon>Micrococcales</taxon>
        <taxon>Promicromonosporaceae</taxon>
        <taxon>Isoptericola</taxon>
    </lineage>
</organism>
<dbReference type="EMBL" id="JABEZU010000001">
    <property type="protein sequence ID" value="NOV95760.1"/>
    <property type="molecule type" value="Genomic_DNA"/>
</dbReference>
<protein>
    <submittedName>
        <fullName evidence="6">DNA-binding transcriptional regulator LsrR (DeoR family)</fullName>
    </submittedName>
</protein>
<keyword evidence="4" id="KW-0804">Transcription</keyword>
<dbReference type="Gene3D" id="3.40.50.1360">
    <property type="match status" value="1"/>
</dbReference>
<dbReference type="PANTHER" id="PTHR34294:SF1">
    <property type="entry name" value="TRANSCRIPTIONAL REGULATOR LSRR"/>
    <property type="match status" value="1"/>
</dbReference>
<evidence type="ECO:0000259" key="5">
    <source>
        <dbReference type="Pfam" id="PF04198"/>
    </source>
</evidence>
<dbReference type="InterPro" id="IPR037171">
    <property type="entry name" value="NagB/RpiA_transferase-like"/>
</dbReference>
<evidence type="ECO:0000256" key="1">
    <source>
        <dbReference type="ARBA" id="ARBA00010466"/>
    </source>
</evidence>
<evidence type="ECO:0000313" key="7">
    <source>
        <dbReference type="Proteomes" id="UP000757540"/>
    </source>
</evidence>
<dbReference type="Gene3D" id="1.10.10.60">
    <property type="entry name" value="Homeodomain-like"/>
    <property type="match status" value="1"/>
</dbReference>
<dbReference type="PANTHER" id="PTHR34294">
    <property type="entry name" value="TRANSCRIPTIONAL REGULATOR-RELATED"/>
    <property type="match status" value="1"/>
</dbReference>
<dbReference type="RefSeq" id="WP_171782027.1">
    <property type="nucleotide sequence ID" value="NZ_BAAAML010000002.1"/>
</dbReference>
<dbReference type="Proteomes" id="UP000757540">
    <property type="component" value="Unassembled WGS sequence"/>
</dbReference>
<comment type="similarity">
    <text evidence="1">Belongs to the SorC transcriptional regulatory family.</text>
</comment>
<reference evidence="6 7" key="1">
    <citation type="submission" date="2020-05" db="EMBL/GenBank/DDBJ databases">
        <title>Genomic Encyclopedia of Type Strains, Phase III (KMG-III): the genomes of soil and plant-associated and newly described type strains.</title>
        <authorList>
            <person name="Whitman W."/>
        </authorList>
    </citation>
    <scope>NUCLEOTIDE SEQUENCE [LARGE SCALE GENOMIC DNA]</scope>
    <source>
        <strain evidence="6 7">KCTC 19046</strain>
    </source>
</reference>
<keyword evidence="2" id="KW-0805">Transcription regulation</keyword>
<dbReference type="InterPro" id="IPR051054">
    <property type="entry name" value="SorC_transcr_regulators"/>
</dbReference>
<dbReference type="Pfam" id="PF04198">
    <property type="entry name" value="Sugar-bind"/>
    <property type="match status" value="1"/>
</dbReference>
<evidence type="ECO:0000256" key="3">
    <source>
        <dbReference type="ARBA" id="ARBA00023125"/>
    </source>
</evidence>
<comment type="caution">
    <text evidence="6">The sequence shown here is derived from an EMBL/GenBank/DDBJ whole genome shotgun (WGS) entry which is preliminary data.</text>
</comment>